<dbReference type="InterPro" id="IPR036390">
    <property type="entry name" value="WH_DNA-bd_sf"/>
</dbReference>
<dbReference type="PRINTS" id="PR00033">
    <property type="entry name" value="HTHASNC"/>
</dbReference>
<dbReference type="PANTHER" id="PTHR30154">
    <property type="entry name" value="LEUCINE-RESPONSIVE REGULATORY PROTEIN"/>
    <property type="match status" value="1"/>
</dbReference>
<organism evidence="7 8">
    <name type="scientific">Reinekea marinisedimentorum</name>
    <dbReference type="NCBI Taxonomy" id="230495"/>
    <lineage>
        <taxon>Bacteria</taxon>
        <taxon>Pseudomonadati</taxon>
        <taxon>Pseudomonadota</taxon>
        <taxon>Gammaproteobacteria</taxon>
        <taxon>Oceanospirillales</taxon>
        <taxon>Saccharospirillaceae</taxon>
        <taxon>Reinekea</taxon>
    </lineage>
</organism>
<evidence type="ECO:0000256" key="1">
    <source>
        <dbReference type="ARBA" id="ARBA00023015"/>
    </source>
</evidence>
<dbReference type="Gene3D" id="1.10.10.10">
    <property type="entry name" value="Winged helix-like DNA-binding domain superfamily/Winged helix DNA-binding domain"/>
    <property type="match status" value="1"/>
</dbReference>
<dbReference type="InterPro" id="IPR011991">
    <property type="entry name" value="ArsR-like_HTH"/>
</dbReference>
<dbReference type="GO" id="GO:0043565">
    <property type="term" value="F:sequence-specific DNA binding"/>
    <property type="evidence" value="ECO:0007669"/>
    <property type="project" value="InterPro"/>
</dbReference>
<protein>
    <recommendedName>
        <fullName evidence="5">Leucine-responsive regulatory protein</fullName>
    </recommendedName>
</protein>
<dbReference type="GO" id="GO:0006355">
    <property type="term" value="P:regulation of DNA-templated transcription"/>
    <property type="evidence" value="ECO:0007669"/>
    <property type="project" value="UniProtKB-ARBA"/>
</dbReference>
<dbReference type="InterPro" id="IPR019888">
    <property type="entry name" value="Tscrpt_reg_AsnC-like"/>
</dbReference>
<keyword evidence="3" id="KW-0010">Activator</keyword>
<keyword evidence="1" id="KW-0805">Transcription regulation</keyword>
<dbReference type="PROSITE" id="PS50956">
    <property type="entry name" value="HTH_ASNC_2"/>
    <property type="match status" value="1"/>
</dbReference>
<evidence type="ECO:0000256" key="4">
    <source>
        <dbReference type="ARBA" id="ARBA00023163"/>
    </source>
</evidence>
<dbReference type="GO" id="GO:0043201">
    <property type="term" value="P:response to L-leucine"/>
    <property type="evidence" value="ECO:0007669"/>
    <property type="project" value="TreeGrafter"/>
</dbReference>
<dbReference type="Pfam" id="PF01037">
    <property type="entry name" value="AsnC_trans_reg"/>
    <property type="match status" value="1"/>
</dbReference>
<keyword evidence="4" id="KW-0804">Transcription</keyword>
<dbReference type="AlphaFoldDB" id="A0A4R3I4G4"/>
<dbReference type="GO" id="GO:0005829">
    <property type="term" value="C:cytosol"/>
    <property type="evidence" value="ECO:0007669"/>
    <property type="project" value="TreeGrafter"/>
</dbReference>
<keyword evidence="8" id="KW-1185">Reference proteome</keyword>
<evidence type="ECO:0000313" key="8">
    <source>
        <dbReference type="Proteomes" id="UP000295793"/>
    </source>
</evidence>
<dbReference type="EMBL" id="SLZR01000014">
    <property type="protein sequence ID" value="TCS38859.1"/>
    <property type="molecule type" value="Genomic_DNA"/>
</dbReference>
<feature type="domain" description="HTH asnC-type" evidence="6">
    <location>
        <begin position="3"/>
        <end position="64"/>
    </location>
</feature>
<proteinExistence type="predicted"/>
<dbReference type="InterPro" id="IPR000485">
    <property type="entry name" value="AsnC-type_HTH_dom"/>
</dbReference>
<dbReference type="Pfam" id="PF13412">
    <property type="entry name" value="HTH_24"/>
    <property type="match status" value="1"/>
</dbReference>
<evidence type="ECO:0000256" key="2">
    <source>
        <dbReference type="ARBA" id="ARBA00023125"/>
    </source>
</evidence>
<dbReference type="SUPFAM" id="SSF54909">
    <property type="entry name" value="Dimeric alpha+beta barrel"/>
    <property type="match status" value="1"/>
</dbReference>
<dbReference type="Gene3D" id="3.30.70.920">
    <property type="match status" value="1"/>
</dbReference>
<dbReference type="PANTHER" id="PTHR30154:SF0">
    <property type="entry name" value="LEUCINE-RESPONSIVE REGULATORY PROTEIN"/>
    <property type="match status" value="1"/>
</dbReference>
<dbReference type="OrthoDB" id="166264at2"/>
<dbReference type="CDD" id="cd00090">
    <property type="entry name" value="HTH_ARSR"/>
    <property type="match status" value="1"/>
</dbReference>
<accession>A0A4R3I4G4</accession>
<dbReference type="SUPFAM" id="SSF46785">
    <property type="entry name" value="Winged helix' DNA-binding domain"/>
    <property type="match status" value="1"/>
</dbReference>
<evidence type="ECO:0000313" key="7">
    <source>
        <dbReference type="EMBL" id="TCS38859.1"/>
    </source>
</evidence>
<dbReference type="InterPro" id="IPR036388">
    <property type="entry name" value="WH-like_DNA-bd_sf"/>
</dbReference>
<dbReference type="SMART" id="SM00344">
    <property type="entry name" value="HTH_ASNC"/>
    <property type="match status" value="1"/>
</dbReference>
<sequence>MKIDRINEHILQVLKKDGKITNTVLAEKVGLSPSACLRRVQELENQGVISGYRAVINSQKLGKGFIAYAEIGISPHTKVAQTQFEEAITLAAEVVECHNVTGTFEYLLRIETNDMAGYKQFHSEVLGNIPSVSAISTLVVMDSPKDDRR</sequence>
<keyword evidence="2 7" id="KW-0238">DNA-binding</keyword>
<dbReference type="InterPro" id="IPR019887">
    <property type="entry name" value="Tscrpt_reg_AsnC/Lrp_C"/>
</dbReference>
<comment type="caution">
    <text evidence="7">The sequence shown here is derived from an EMBL/GenBank/DDBJ whole genome shotgun (WGS) entry which is preliminary data.</text>
</comment>
<evidence type="ECO:0000256" key="3">
    <source>
        <dbReference type="ARBA" id="ARBA00023159"/>
    </source>
</evidence>
<evidence type="ECO:0000256" key="5">
    <source>
        <dbReference type="ARBA" id="ARBA00039227"/>
    </source>
</evidence>
<reference evidence="7 8" key="1">
    <citation type="submission" date="2019-03" db="EMBL/GenBank/DDBJ databases">
        <title>Genomic Encyclopedia of Archaeal and Bacterial Type Strains, Phase II (KMG-II): from individual species to whole genera.</title>
        <authorList>
            <person name="Goeker M."/>
        </authorList>
    </citation>
    <scope>NUCLEOTIDE SEQUENCE [LARGE SCALE GENOMIC DNA]</scope>
    <source>
        <strain evidence="7 8">DSM 15388</strain>
    </source>
</reference>
<dbReference type="InterPro" id="IPR011008">
    <property type="entry name" value="Dimeric_a/b-barrel"/>
</dbReference>
<gene>
    <name evidence="7" type="ORF">BCF53_11424</name>
</gene>
<dbReference type="GO" id="GO:0006524">
    <property type="term" value="P:alanine catabolic process"/>
    <property type="evidence" value="ECO:0007669"/>
    <property type="project" value="TreeGrafter"/>
</dbReference>
<name>A0A4R3I4G4_9GAMM</name>
<dbReference type="RefSeq" id="WP_132702617.1">
    <property type="nucleotide sequence ID" value="NZ_SLZR01000014.1"/>
</dbReference>
<dbReference type="Proteomes" id="UP000295793">
    <property type="component" value="Unassembled WGS sequence"/>
</dbReference>
<evidence type="ECO:0000259" key="6">
    <source>
        <dbReference type="PROSITE" id="PS50956"/>
    </source>
</evidence>